<feature type="non-terminal residue" evidence="1">
    <location>
        <position position="540"/>
    </location>
</feature>
<evidence type="ECO:0000313" key="2">
    <source>
        <dbReference type="Proteomes" id="UP001139981"/>
    </source>
</evidence>
<gene>
    <name evidence="1" type="ORF">IWW38_004794</name>
</gene>
<dbReference type="Proteomes" id="UP001139981">
    <property type="component" value="Unassembled WGS sequence"/>
</dbReference>
<keyword evidence="2" id="KW-1185">Reference proteome</keyword>
<sequence>MKRPSSCASEADYFNAAVAASESHASGKRTSLYRTSSLSSLLGGGDNNELADDALVPEALGDYRNKLVRLSTMPALSLSALAGDLAESDGVATRCDLAQSVGEAVEAQAPPPRPQFLRRLGQKPSGSSAEDMLRGKHPTTLHYTALVNAAHIPEHRDASKGASRLARFTRQLISGLSFSSRHAVDSPGIVSPCQQQTEHQIPCGSSFRIAATSVATFDTANYHVRSPKLNAFRPAQGGGVGGGSSSCPDDYPLLTAPVGGCGAAERLNLRFAKGRPSATKRSTCLTIPTAKAPLFLPNLLLMPVTSPASASLQTEVATASASTMASPLLHPASAECSSSMFFDTAALLDAQPPLHTAPIVAASAHDMLCRLTGARGGGNVSQPYAALGNSQASPPVSLHADTREEWGLFISNCLKQLDCQVVPSMDSSTIFVGHGSEYSASMLSSPESFATTMAVPSPVDQQALPKYWFSELAGSKHEKFHTLVARGIPGEFRRQVWMECSGALDVRPSHAISPECADIEEIDLDLLRTASTTADHGTPP</sequence>
<comment type="caution">
    <text evidence="1">The sequence shown here is derived from an EMBL/GenBank/DDBJ whole genome shotgun (WGS) entry which is preliminary data.</text>
</comment>
<name>A0ACC1LYE6_9FUNG</name>
<protein>
    <submittedName>
        <fullName evidence="1">Uncharacterized protein</fullName>
    </submittedName>
</protein>
<proteinExistence type="predicted"/>
<dbReference type="EMBL" id="JANBVB010001910">
    <property type="protein sequence ID" value="KAJ2889301.1"/>
    <property type="molecule type" value="Genomic_DNA"/>
</dbReference>
<evidence type="ECO:0000313" key="1">
    <source>
        <dbReference type="EMBL" id="KAJ2889301.1"/>
    </source>
</evidence>
<accession>A0ACC1LYE6</accession>
<organism evidence="1 2">
    <name type="scientific">Coemansia aciculifera</name>
    <dbReference type="NCBI Taxonomy" id="417176"/>
    <lineage>
        <taxon>Eukaryota</taxon>
        <taxon>Fungi</taxon>
        <taxon>Fungi incertae sedis</taxon>
        <taxon>Zoopagomycota</taxon>
        <taxon>Kickxellomycotina</taxon>
        <taxon>Kickxellomycetes</taxon>
        <taxon>Kickxellales</taxon>
        <taxon>Kickxellaceae</taxon>
        <taxon>Coemansia</taxon>
    </lineage>
</organism>
<reference evidence="1" key="1">
    <citation type="submission" date="2022-07" db="EMBL/GenBank/DDBJ databases">
        <title>Phylogenomic reconstructions and comparative analyses of Kickxellomycotina fungi.</title>
        <authorList>
            <person name="Reynolds N.K."/>
            <person name="Stajich J.E."/>
            <person name="Barry K."/>
            <person name="Grigoriev I.V."/>
            <person name="Crous P."/>
            <person name="Smith M.E."/>
        </authorList>
    </citation>
    <scope>NUCLEOTIDE SEQUENCE</scope>
    <source>
        <strain evidence="1">CBS 190363</strain>
    </source>
</reference>